<feature type="region of interest" description="Disordered" evidence="4">
    <location>
        <begin position="766"/>
        <end position="789"/>
    </location>
</feature>
<dbReference type="PROSITE" id="PS00678">
    <property type="entry name" value="WD_REPEATS_1"/>
    <property type="match status" value="1"/>
</dbReference>
<evidence type="ECO:0000259" key="5">
    <source>
        <dbReference type="Pfam" id="PF04192"/>
    </source>
</evidence>
<reference evidence="7 8" key="1">
    <citation type="journal article" date="2018" name="MBio">
        <title>Comparative Genomics Reveals the Core Gene Toolbox for the Fungus-Insect Symbiosis.</title>
        <authorList>
            <person name="Wang Y."/>
            <person name="Stata M."/>
            <person name="Wang W."/>
            <person name="Stajich J.E."/>
            <person name="White M.M."/>
            <person name="Moncalvo J.M."/>
        </authorList>
    </citation>
    <scope>NUCLEOTIDE SEQUENCE [LARGE SCALE GENOMIC DNA]</scope>
    <source>
        <strain evidence="7 8">SC-DP-2</strain>
    </source>
</reference>
<dbReference type="Pfam" id="PF25171">
    <property type="entry name" value="Beta-prop_WDR36-Utp21_1st"/>
    <property type="match status" value="1"/>
</dbReference>
<dbReference type="STRING" id="133381.A0A2T9Z7U1"/>
<dbReference type="GO" id="GO:0034388">
    <property type="term" value="C:Pwp2p-containing subcomplex of 90S preribosome"/>
    <property type="evidence" value="ECO:0007669"/>
    <property type="project" value="TreeGrafter"/>
</dbReference>
<sequence>MVIKKAKTEAPVLAPSEKLLSSGSKIFAPFRTIGQVSNAVPHAIQFRGQNAMITTCIGNSFNIYDIETLNLLFVGPQFKSQIDSIVSIKNLAYVAVGNSVFETQRGKITFEFTLSDSDSIFHLLIYGDLLVGLSSENSIYVWTLKNRELYTKIDFNKEEFELTCAIHPSTYLDKILVASKQGSFRVINIKTRSQLFQSKNYGSPITTIEQSPALDIVAVGFLDGSIKLINIKADSEVLSFSQDGKVGSISFRTDLDNQAMMASSNLDGDIAIWNLEKRNLVCLLKRAHDGQIGKLSFLNNQPLLLTTGEDNKIIEWIFDNYNDGESSFPRILRHRSGHFANPIKIRFYGQDGKRILSAGRDHTLRLFSIIRDSQNVELSQRLGQNRNSRESRLPIISSFASEEIRQREWDNIITSHNAHSFASTWSMATKAIGKHEFIAKDKSIIKVAISPCGNFGYVGTLTGIVEMFNMQSGLSRRVFSGHSKSITGIQTDQNNRLVYTSSLDKKIIFFKHKDASIHNTIHLDCTPTGILLHRNSDLLAVICDDFKIRVFDAENGTMVRIFSGHRNRITDIAFSPDGRWLVSSSLDSTIRTWDLPSGNLVDIFRTTSVPISIAFSPSFDFLVSCHPDRLGLCLWTNKTMFEQVELQRITNTDSVFETLPTEIPSSELGTVNPDDSDTTQVAKETDVSDQTQTAKEASSDDDKLFMLPQQVLEQSLISTSSIHSSKWQTLLNLDNIKKRNKPVMPEKPLESAPFFLPTVLGLEPKFEKPKQSKKDGETKEENSIQKGTTSNDIISDSRVVFGISELETELSLLLKQGAETGNYSKFVEYIINQSASSIDFEIRSINSIRVVKQALSAILWQIQQKTNFDAIQAILGLILQIHSDLVISAVKESSEESLEMKKLLCDLSAECNNEWGKVDSLIRYNLCLIDLFCS</sequence>
<dbReference type="InterPro" id="IPR059157">
    <property type="entry name" value="WDR36-Utp21_N"/>
</dbReference>
<dbReference type="InterPro" id="IPR036322">
    <property type="entry name" value="WD40_repeat_dom_sf"/>
</dbReference>
<dbReference type="PROSITE" id="PS50082">
    <property type="entry name" value="WD_REPEATS_2"/>
    <property type="match status" value="1"/>
</dbReference>
<evidence type="ECO:0000256" key="2">
    <source>
        <dbReference type="ARBA" id="ARBA00022737"/>
    </source>
</evidence>
<feature type="compositionally biased region" description="Polar residues" evidence="4">
    <location>
        <begin position="678"/>
        <end position="696"/>
    </location>
</feature>
<comment type="caution">
    <text evidence="7">The sequence shown here is derived from an EMBL/GenBank/DDBJ whole genome shotgun (WGS) entry which is preliminary data.</text>
</comment>
<keyword evidence="2" id="KW-0677">Repeat</keyword>
<keyword evidence="8" id="KW-1185">Reference proteome</keyword>
<name>A0A2T9Z7U1_9FUNG</name>
<dbReference type="Gene3D" id="2.130.10.10">
    <property type="entry name" value="YVTN repeat-like/Quinoprotein amine dehydrogenase"/>
    <property type="match status" value="2"/>
</dbReference>
<dbReference type="Pfam" id="PF04192">
    <property type="entry name" value="Utp21"/>
    <property type="match status" value="1"/>
</dbReference>
<evidence type="ECO:0000256" key="1">
    <source>
        <dbReference type="ARBA" id="ARBA00022574"/>
    </source>
</evidence>
<accession>A0A2T9Z7U1</accession>
<evidence type="ECO:0000313" key="8">
    <source>
        <dbReference type="Proteomes" id="UP000245609"/>
    </source>
</evidence>
<feature type="region of interest" description="Disordered" evidence="4">
    <location>
        <begin position="664"/>
        <end position="700"/>
    </location>
</feature>
<dbReference type="InterPro" id="IPR015943">
    <property type="entry name" value="WD40/YVTN_repeat-like_dom_sf"/>
</dbReference>
<dbReference type="Pfam" id="PF25168">
    <property type="entry name" value="Beta-prop_WDR36-Utp21_2nd"/>
    <property type="match status" value="1"/>
</dbReference>
<evidence type="ECO:0000256" key="4">
    <source>
        <dbReference type="SAM" id="MobiDB-lite"/>
    </source>
</evidence>
<dbReference type="InterPro" id="IPR001680">
    <property type="entry name" value="WD40_rpt"/>
</dbReference>
<organism evidence="7 8">
    <name type="scientific">Smittium megazygosporum</name>
    <dbReference type="NCBI Taxonomy" id="133381"/>
    <lineage>
        <taxon>Eukaryota</taxon>
        <taxon>Fungi</taxon>
        <taxon>Fungi incertae sedis</taxon>
        <taxon>Zoopagomycota</taxon>
        <taxon>Kickxellomycotina</taxon>
        <taxon>Harpellomycetes</taxon>
        <taxon>Harpellales</taxon>
        <taxon>Legeriomycetaceae</taxon>
        <taxon>Smittium</taxon>
    </lineage>
</organism>
<gene>
    <name evidence="7" type="ORF">BB560_005016</name>
</gene>
<dbReference type="SUPFAM" id="SSF50978">
    <property type="entry name" value="WD40 repeat-like"/>
    <property type="match status" value="2"/>
</dbReference>
<dbReference type="Proteomes" id="UP000245609">
    <property type="component" value="Unassembled WGS sequence"/>
</dbReference>
<dbReference type="AlphaFoldDB" id="A0A2T9Z7U1"/>
<dbReference type="GO" id="GO:0006364">
    <property type="term" value="P:rRNA processing"/>
    <property type="evidence" value="ECO:0007669"/>
    <property type="project" value="InterPro"/>
</dbReference>
<feature type="domain" description="WDR36/Utp21 N-terminal" evidence="6">
    <location>
        <begin position="53"/>
        <end position="319"/>
    </location>
</feature>
<evidence type="ECO:0000256" key="3">
    <source>
        <dbReference type="PROSITE-ProRule" id="PRU00221"/>
    </source>
</evidence>
<protein>
    <submittedName>
        <fullName evidence="7">Uncharacterized protein</fullName>
    </submittedName>
</protein>
<dbReference type="PROSITE" id="PS50294">
    <property type="entry name" value="WD_REPEATS_REGION"/>
    <property type="match status" value="1"/>
</dbReference>
<dbReference type="PANTHER" id="PTHR22840">
    <property type="entry name" value="WD REPEAT-CONTAINING PROTEIN 36"/>
    <property type="match status" value="1"/>
</dbReference>
<dbReference type="InterPro" id="IPR019775">
    <property type="entry name" value="WD40_repeat_CS"/>
</dbReference>
<dbReference type="InterPro" id="IPR007319">
    <property type="entry name" value="WDR36/Utp21_C"/>
</dbReference>
<dbReference type="GO" id="GO:0032040">
    <property type="term" value="C:small-subunit processome"/>
    <property type="evidence" value="ECO:0007669"/>
    <property type="project" value="InterPro"/>
</dbReference>
<dbReference type="OrthoDB" id="10250769at2759"/>
<feature type="compositionally biased region" description="Basic and acidic residues" evidence="4">
    <location>
        <begin position="766"/>
        <end position="783"/>
    </location>
</feature>
<proteinExistence type="predicted"/>
<dbReference type="PANTHER" id="PTHR22840:SF12">
    <property type="entry name" value="WD REPEAT-CONTAINING PROTEIN 36"/>
    <property type="match status" value="1"/>
</dbReference>
<dbReference type="SMART" id="SM00320">
    <property type="entry name" value="WD40"/>
    <property type="match status" value="10"/>
</dbReference>
<evidence type="ECO:0000259" key="6">
    <source>
        <dbReference type="Pfam" id="PF25171"/>
    </source>
</evidence>
<dbReference type="EMBL" id="MBFS01001851">
    <property type="protein sequence ID" value="PVV00597.1"/>
    <property type="molecule type" value="Genomic_DNA"/>
</dbReference>
<feature type="repeat" description="WD" evidence="3">
    <location>
        <begin position="562"/>
        <end position="603"/>
    </location>
</feature>
<feature type="domain" description="WDR36/Utp21 C-terminal" evidence="5">
    <location>
        <begin position="712"/>
        <end position="930"/>
    </location>
</feature>
<evidence type="ECO:0000313" key="7">
    <source>
        <dbReference type="EMBL" id="PVV00597.1"/>
    </source>
</evidence>
<keyword evidence="1 3" id="KW-0853">WD repeat</keyword>